<protein>
    <submittedName>
        <fullName evidence="1">Uncharacterized protein</fullName>
    </submittedName>
</protein>
<proteinExistence type="predicted"/>
<organism evidence="1">
    <name type="scientific">Rhizophora mucronata</name>
    <name type="common">Asiatic mangrove</name>
    <dbReference type="NCBI Taxonomy" id="61149"/>
    <lineage>
        <taxon>Eukaryota</taxon>
        <taxon>Viridiplantae</taxon>
        <taxon>Streptophyta</taxon>
        <taxon>Embryophyta</taxon>
        <taxon>Tracheophyta</taxon>
        <taxon>Spermatophyta</taxon>
        <taxon>Magnoliopsida</taxon>
        <taxon>eudicotyledons</taxon>
        <taxon>Gunneridae</taxon>
        <taxon>Pentapetalae</taxon>
        <taxon>rosids</taxon>
        <taxon>fabids</taxon>
        <taxon>Malpighiales</taxon>
        <taxon>Rhizophoraceae</taxon>
        <taxon>Rhizophora</taxon>
    </lineage>
</organism>
<accession>A0A2P2JZ51</accession>
<evidence type="ECO:0000313" key="1">
    <source>
        <dbReference type="EMBL" id="MBW98731.1"/>
    </source>
</evidence>
<reference evidence="1" key="1">
    <citation type="submission" date="2018-02" db="EMBL/GenBank/DDBJ databases">
        <title>Rhizophora mucronata_Transcriptome.</title>
        <authorList>
            <person name="Meera S.P."/>
            <person name="Sreeshan A."/>
            <person name="Augustine A."/>
        </authorList>
    </citation>
    <scope>NUCLEOTIDE SEQUENCE</scope>
    <source>
        <tissue evidence="1">Leaf</tissue>
    </source>
</reference>
<name>A0A2P2JZ51_RHIMU</name>
<sequence>MLHRSNRILCFDNQLTDQIRAIDAKLGTLKEPFNEG</sequence>
<dbReference type="AlphaFoldDB" id="A0A2P2JZ51"/>
<dbReference type="EMBL" id="GGEC01018248">
    <property type="protein sequence ID" value="MBW98731.1"/>
    <property type="molecule type" value="Transcribed_RNA"/>
</dbReference>